<name>A0A0U2V2Y1_9EURY</name>
<evidence type="ECO:0000256" key="1">
    <source>
        <dbReference type="SAM" id="Phobius"/>
    </source>
</evidence>
<keyword evidence="1" id="KW-0812">Transmembrane</keyword>
<dbReference type="OrthoDB" id="82621at2157"/>
<dbReference type="EMBL" id="CP011266">
    <property type="protein sequence ID" value="ALT68850.1"/>
    <property type="molecule type" value="Genomic_DNA"/>
</dbReference>
<dbReference type="KEGG" id="mmil:sm9_1061"/>
<gene>
    <name evidence="2" type="ORF">sm9_1061</name>
</gene>
<accession>A0A0U2V2Y1</accession>
<evidence type="ECO:0000313" key="3">
    <source>
        <dbReference type="Proteomes" id="UP000067738"/>
    </source>
</evidence>
<keyword evidence="1" id="KW-1133">Transmembrane helix</keyword>
<dbReference type="GeneID" id="26736030"/>
<evidence type="ECO:0008006" key="4">
    <source>
        <dbReference type="Google" id="ProtNLM"/>
    </source>
</evidence>
<dbReference type="RefSeq" id="WP_058739137.1">
    <property type="nucleotide sequence ID" value="NZ_CP011266.1"/>
</dbReference>
<organism evidence="2 3">
    <name type="scientific">Methanobrevibacter millerae</name>
    <dbReference type="NCBI Taxonomy" id="230361"/>
    <lineage>
        <taxon>Archaea</taxon>
        <taxon>Methanobacteriati</taxon>
        <taxon>Methanobacteriota</taxon>
        <taxon>Methanomada group</taxon>
        <taxon>Methanobacteria</taxon>
        <taxon>Methanobacteriales</taxon>
        <taxon>Methanobacteriaceae</taxon>
        <taxon>Methanobrevibacter</taxon>
    </lineage>
</organism>
<feature type="transmembrane region" description="Helical" evidence="1">
    <location>
        <begin position="107"/>
        <end position="130"/>
    </location>
</feature>
<evidence type="ECO:0000313" key="2">
    <source>
        <dbReference type="EMBL" id="ALT68850.1"/>
    </source>
</evidence>
<keyword evidence="1" id="KW-0472">Membrane</keyword>
<dbReference type="AlphaFoldDB" id="A0A0U2V2Y1"/>
<sequence length="139" mass="15812">MKCYNCGFENEYGATFCKECGVNLEMEGKKDSKKHDDVLNDKFKVVKKRQSYPIPSENSIKAKLMYKHDERTGELRLAKTKCATIVVFSAFFIFSFAISLFTQNIVVALFVGLIFGIVFAIPTFIVGHVLGRVIDRIFH</sequence>
<dbReference type="Proteomes" id="UP000067738">
    <property type="component" value="Chromosome"/>
</dbReference>
<feature type="transmembrane region" description="Helical" evidence="1">
    <location>
        <begin position="82"/>
        <end position="101"/>
    </location>
</feature>
<reference evidence="2 3" key="1">
    <citation type="submission" date="2015-04" db="EMBL/GenBank/DDBJ databases">
        <title>The complete genome sequence of the rumen methanogen Methanobrevibacter millerae SM9.</title>
        <authorList>
            <person name="Leahy S.C."/>
            <person name="Kelly W.J."/>
            <person name="Pacheco D.M."/>
            <person name="Li D."/>
            <person name="Altermann E."/>
            <person name="Attwood G.T."/>
        </authorList>
    </citation>
    <scope>NUCLEOTIDE SEQUENCE [LARGE SCALE GENOMIC DNA]</scope>
    <source>
        <strain evidence="2 3">SM9</strain>
    </source>
</reference>
<keyword evidence="3" id="KW-1185">Reference proteome</keyword>
<dbReference type="PATRIC" id="fig|230361.4.peg.1093"/>
<protein>
    <recommendedName>
        <fullName evidence="4">Zinc-ribbon domain-containing protein</fullName>
    </recommendedName>
</protein>
<proteinExistence type="predicted"/>